<geneLocation type="plasmid" evidence="2 3">
    <name>p1</name>
</geneLocation>
<sequence>MLDLFNPLFGFIISIHKKLWILHNDSNFYMKPFWLGVLSLFTQSQLTVNLLSIIYLIILFKKKYWIKDLVFICIGRFAGLFIGIWVTTFLGDNYFKILIGVVNKSIVPLIVSIPFIYFLIKRKGVTCKINIWGSFILGLLLSFYFDPVFYSISRFLPFFFGEGGPSYVKPLVFSLTLIAPLMLFGLFSYGFELDRRVKKLLFLKQNKRS</sequence>
<feature type="transmembrane region" description="Helical" evidence="1">
    <location>
        <begin position="33"/>
        <end position="57"/>
    </location>
</feature>
<reference evidence="2" key="1">
    <citation type="submission" date="2022-10" db="EMBL/GenBank/DDBJ databases">
        <title>Mechanism of multi-heavy metal repair in Cytobacillus Firmus M7.</title>
        <authorList>
            <person name="Li X."/>
            <person name="Yu C."/>
        </authorList>
    </citation>
    <scope>NUCLEOTIDE SEQUENCE</scope>
    <source>
        <strain evidence="2">M7</strain>
        <plasmid evidence="2">p1</plasmid>
    </source>
</reference>
<keyword evidence="1" id="KW-0472">Membrane</keyword>
<gene>
    <name evidence="2" type="ORF">OD459_26805</name>
</gene>
<feature type="transmembrane region" description="Helical" evidence="1">
    <location>
        <begin position="69"/>
        <end position="91"/>
    </location>
</feature>
<evidence type="ECO:0000313" key="2">
    <source>
        <dbReference type="EMBL" id="UYG98095.1"/>
    </source>
</evidence>
<keyword evidence="1" id="KW-0812">Transmembrane</keyword>
<feature type="transmembrane region" description="Helical" evidence="1">
    <location>
        <begin position="172"/>
        <end position="191"/>
    </location>
</feature>
<feature type="transmembrane region" description="Helical" evidence="1">
    <location>
        <begin position="132"/>
        <end position="152"/>
    </location>
</feature>
<name>A0AA46Q1X2_CYTFI</name>
<keyword evidence="2" id="KW-0614">Plasmid</keyword>
<dbReference type="RefSeq" id="WP_263600188.1">
    <property type="nucleotide sequence ID" value="NZ_CP107028.1"/>
</dbReference>
<evidence type="ECO:0000256" key="1">
    <source>
        <dbReference type="SAM" id="Phobius"/>
    </source>
</evidence>
<keyword evidence="1" id="KW-1133">Transmembrane helix</keyword>
<organism evidence="2 3">
    <name type="scientific">Cytobacillus firmus</name>
    <name type="common">Bacillus firmus</name>
    <dbReference type="NCBI Taxonomy" id="1399"/>
    <lineage>
        <taxon>Bacteria</taxon>
        <taxon>Bacillati</taxon>
        <taxon>Bacillota</taxon>
        <taxon>Bacilli</taxon>
        <taxon>Bacillales</taxon>
        <taxon>Bacillaceae</taxon>
        <taxon>Cytobacillus</taxon>
    </lineage>
</organism>
<dbReference type="AlphaFoldDB" id="A0AA46Q1X2"/>
<accession>A0AA46Q1X2</accession>
<proteinExistence type="predicted"/>
<evidence type="ECO:0000313" key="3">
    <source>
        <dbReference type="Proteomes" id="UP001163104"/>
    </source>
</evidence>
<dbReference type="EMBL" id="CP107028">
    <property type="protein sequence ID" value="UYG98095.1"/>
    <property type="molecule type" value="Genomic_DNA"/>
</dbReference>
<dbReference type="Proteomes" id="UP001163104">
    <property type="component" value="Plasmid p1"/>
</dbReference>
<feature type="transmembrane region" description="Helical" evidence="1">
    <location>
        <begin position="97"/>
        <end position="120"/>
    </location>
</feature>
<protein>
    <submittedName>
        <fullName evidence="2">Uncharacterized protein</fullName>
    </submittedName>
</protein>